<dbReference type="SUPFAM" id="SSF53300">
    <property type="entry name" value="vWA-like"/>
    <property type="match status" value="1"/>
</dbReference>
<dbReference type="PANTHER" id="PTHR31024">
    <property type="entry name" value="C-TYPE LECTIN"/>
    <property type="match status" value="1"/>
</dbReference>
<dbReference type="AlphaFoldDB" id="A0A368H3E1"/>
<protein>
    <recommendedName>
        <fullName evidence="3">VWFA domain-containing protein</fullName>
    </recommendedName>
</protein>
<evidence type="ECO:0000313" key="1">
    <source>
        <dbReference type="EMBL" id="RCN50149.1"/>
    </source>
</evidence>
<sequence length="181" mass="19813">MGWGVTIGDCWYSISSSNLRVQYPIGAECISGSAVLPAIQLANERFNSSSHRKNVKPVIVIIATAYKAGNNFDPVTTAANAFKQNGGIIITYEFHQKDSLPVDILEKLASKGYHVSNRPGANALSPERIPDLFAKANCFCPADYIPYVLNGTYEPNYGCYRAATTTTSQVSFKPFRFSPFT</sequence>
<dbReference type="Gene3D" id="3.40.50.410">
    <property type="entry name" value="von Willebrand factor, type A domain"/>
    <property type="match status" value="1"/>
</dbReference>
<proteinExistence type="predicted"/>
<dbReference type="PANTHER" id="PTHR31024:SF3">
    <property type="entry name" value="C-TYPE LECTIN-RELATED"/>
    <property type="match status" value="1"/>
</dbReference>
<dbReference type="EMBL" id="JOJR01000026">
    <property type="protein sequence ID" value="RCN50149.1"/>
    <property type="molecule type" value="Genomic_DNA"/>
</dbReference>
<dbReference type="Proteomes" id="UP000252519">
    <property type="component" value="Unassembled WGS sequence"/>
</dbReference>
<evidence type="ECO:0000313" key="2">
    <source>
        <dbReference type="Proteomes" id="UP000252519"/>
    </source>
</evidence>
<reference evidence="1 2" key="1">
    <citation type="submission" date="2014-10" db="EMBL/GenBank/DDBJ databases">
        <title>Draft genome of the hookworm Ancylostoma caninum.</title>
        <authorList>
            <person name="Mitreva M."/>
        </authorList>
    </citation>
    <scope>NUCLEOTIDE SEQUENCE [LARGE SCALE GENOMIC DNA]</scope>
    <source>
        <strain evidence="1 2">Baltimore</strain>
    </source>
</reference>
<accession>A0A368H3E1</accession>
<organism evidence="1 2">
    <name type="scientific">Ancylostoma caninum</name>
    <name type="common">Dog hookworm</name>
    <dbReference type="NCBI Taxonomy" id="29170"/>
    <lineage>
        <taxon>Eukaryota</taxon>
        <taxon>Metazoa</taxon>
        <taxon>Ecdysozoa</taxon>
        <taxon>Nematoda</taxon>
        <taxon>Chromadorea</taxon>
        <taxon>Rhabditida</taxon>
        <taxon>Rhabditina</taxon>
        <taxon>Rhabditomorpha</taxon>
        <taxon>Strongyloidea</taxon>
        <taxon>Ancylostomatidae</taxon>
        <taxon>Ancylostomatinae</taxon>
        <taxon>Ancylostoma</taxon>
    </lineage>
</organism>
<evidence type="ECO:0008006" key="3">
    <source>
        <dbReference type="Google" id="ProtNLM"/>
    </source>
</evidence>
<keyword evidence="2" id="KW-1185">Reference proteome</keyword>
<name>A0A368H3E1_ANCCA</name>
<comment type="caution">
    <text evidence="1">The sequence shown here is derived from an EMBL/GenBank/DDBJ whole genome shotgun (WGS) entry which is preliminary data.</text>
</comment>
<dbReference type="InterPro" id="IPR036465">
    <property type="entry name" value="vWFA_dom_sf"/>
</dbReference>
<gene>
    <name evidence="1" type="ORF">ANCCAN_03754</name>
</gene>